<keyword evidence="3" id="KW-1185">Reference proteome</keyword>
<dbReference type="Gramene" id="ONK81639">
    <property type="protein sequence ID" value="ONK81639"/>
    <property type="gene ID" value="A4U43_C01F31370"/>
</dbReference>
<dbReference type="EMBL" id="CM007381">
    <property type="protein sequence ID" value="ONK81639.1"/>
    <property type="molecule type" value="Genomic_DNA"/>
</dbReference>
<proteinExistence type="predicted"/>
<feature type="region of interest" description="Disordered" evidence="1">
    <location>
        <begin position="49"/>
        <end position="85"/>
    </location>
</feature>
<sequence length="162" mass="18407">MRGHTQPSHPPALSCLAAAHWARGQRMMPAWVRLRRCCSKAGEKKKQLQVSWRRTSVRKHRPPARAASFLQNERGHLDRDPRRSQRDRLAAEKHAGYAPALLAVGVACSKRTMEESEEVAGGWRTTTDRVVRERRGLLRPDRLLEHTGHHPLVLHACTRAPT</sequence>
<evidence type="ECO:0000313" key="3">
    <source>
        <dbReference type="Proteomes" id="UP000243459"/>
    </source>
</evidence>
<gene>
    <name evidence="2" type="ORF">A4U43_C01F31370</name>
</gene>
<accession>A0A5P1FWH9</accession>
<dbReference type="AlphaFoldDB" id="A0A5P1FWH9"/>
<feature type="compositionally biased region" description="Basic and acidic residues" evidence="1">
    <location>
        <begin position="73"/>
        <end position="85"/>
    </location>
</feature>
<reference evidence="3" key="1">
    <citation type="journal article" date="2017" name="Nat. Commun.">
        <title>The asparagus genome sheds light on the origin and evolution of a young Y chromosome.</title>
        <authorList>
            <person name="Harkess A."/>
            <person name="Zhou J."/>
            <person name="Xu C."/>
            <person name="Bowers J.E."/>
            <person name="Van der Hulst R."/>
            <person name="Ayyampalayam S."/>
            <person name="Mercati F."/>
            <person name="Riccardi P."/>
            <person name="McKain M.R."/>
            <person name="Kakrana A."/>
            <person name="Tang H."/>
            <person name="Ray J."/>
            <person name="Groenendijk J."/>
            <person name="Arikit S."/>
            <person name="Mathioni S.M."/>
            <person name="Nakano M."/>
            <person name="Shan H."/>
            <person name="Telgmann-Rauber A."/>
            <person name="Kanno A."/>
            <person name="Yue Z."/>
            <person name="Chen H."/>
            <person name="Li W."/>
            <person name="Chen Y."/>
            <person name="Xu X."/>
            <person name="Zhang Y."/>
            <person name="Luo S."/>
            <person name="Chen H."/>
            <person name="Gao J."/>
            <person name="Mao Z."/>
            <person name="Pires J.C."/>
            <person name="Luo M."/>
            <person name="Kudrna D."/>
            <person name="Wing R.A."/>
            <person name="Meyers B.C."/>
            <person name="Yi K."/>
            <person name="Kong H."/>
            <person name="Lavrijsen P."/>
            <person name="Sunseri F."/>
            <person name="Falavigna A."/>
            <person name="Ye Y."/>
            <person name="Leebens-Mack J.H."/>
            <person name="Chen G."/>
        </authorList>
    </citation>
    <scope>NUCLEOTIDE SEQUENCE [LARGE SCALE GENOMIC DNA]</scope>
    <source>
        <strain evidence="3">cv. DH0086</strain>
    </source>
</reference>
<evidence type="ECO:0000313" key="2">
    <source>
        <dbReference type="EMBL" id="ONK81639.1"/>
    </source>
</evidence>
<organism evidence="2 3">
    <name type="scientific">Asparagus officinalis</name>
    <name type="common">Garden asparagus</name>
    <dbReference type="NCBI Taxonomy" id="4686"/>
    <lineage>
        <taxon>Eukaryota</taxon>
        <taxon>Viridiplantae</taxon>
        <taxon>Streptophyta</taxon>
        <taxon>Embryophyta</taxon>
        <taxon>Tracheophyta</taxon>
        <taxon>Spermatophyta</taxon>
        <taxon>Magnoliopsida</taxon>
        <taxon>Liliopsida</taxon>
        <taxon>Asparagales</taxon>
        <taxon>Asparagaceae</taxon>
        <taxon>Asparagoideae</taxon>
        <taxon>Asparagus</taxon>
    </lineage>
</organism>
<name>A0A5P1FWH9_ASPOF</name>
<evidence type="ECO:0000256" key="1">
    <source>
        <dbReference type="SAM" id="MobiDB-lite"/>
    </source>
</evidence>
<dbReference type="Proteomes" id="UP000243459">
    <property type="component" value="Chromosome 1"/>
</dbReference>
<protein>
    <submittedName>
        <fullName evidence="2">Uncharacterized protein</fullName>
    </submittedName>
</protein>